<dbReference type="EMBL" id="FNAP01000008">
    <property type="protein sequence ID" value="SDE54853.1"/>
    <property type="molecule type" value="Genomic_DNA"/>
</dbReference>
<dbReference type="OrthoDB" id="7363769at2"/>
<proteinExistence type="predicted"/>
<evidence type="ECO:0000313" key="3">
    <source>
        <dbReference type="Proteomes" id="UP000199412"/>
    </source>
</evidence>
<sequence>MNQTPTSYHAFNLFTLTMESRYGGRWRDSVAPETIAVMADEIALGFGGQAETPTSTSSGGGAPTVWRLPDGSRVRTGRFGLKMELEDEGHLAAG</sequence>
<feature type="region of interest" description="Disordered" evidence="1">
    <location>
        <begin position="48"/>
        <end position="69"/>
    </location>
</feature>
<reference evidence="2 3" key="1">
    <citation type="submission" date="2016-10" db="EMBL/GenBank/DDBJ databases">
        <authorList>
            <person name="de Groot N.N."/>
        </authorList>
    </citation>
    <scope>NUCLEOTIDE SEQUENCE [LARGE SCALE GENOMIC DNA]</scope>
    <source>
        <strain evidence="2 3">ATCC 700224</strain>
    </source>
</reference>
<dbReference type="RefSeq" id="WP_092786341.1">
    <property type="nucleotide sequence ID" value="NZ_FNAP01000008.1"/>
</dbReference>
<organism evidence="2 3">
    <name type="scientific">Rhodospira trueperi</name>
    <dbReference type="NCBI Taxonomy" id="69960"/>
    <lineage>
        <taxon>Bacteria</taxon>
        <taxon>Pseudomonadati</taxon>
        <taxon>Pseudomonadota</taxon>
        <taxon>Alphaproteobacteria</taxon>
        <taxon>Rhodospirillales</taxon>
        <taxon>Rhodospirillaceae</taxon>
        <taxon>Rhodospira</taxon>
    </lineage>
</organism>
<keyword evidence="3" id="KW-1185">Reference proteome</keyword>
<dbReference type="AlphaFoldDB" id="A0A1G7DTP9"/>
<gene>
    <name evidence="2" type="ORF">SAMN05421720_10821</name>
</gene>
<accession>A0A1G7DTP9</accession>
<name>A0A1G7DTP9_9PROT</name>
<dbReference type="Proteomes" id="UP000199412">
    <property type="component" value="Unassembled WGS sequence"/>
</dbReference>
<evidence type="ECO:0000256" key="1">
    <source>
        <dbReference type="SAM" id="MobiDB-lite"/>
    </source>
</evidence>
<protein>
    <submittedName>
        <fullName evidence="2">Uncharacterized protein</fullName>
    </submittedName>
</protein>
<evidence type="ECO:0000313" key="2">
    <source>
        <dbReference type="EMBL" id="SDE54853.1"/>
    </source>
</evidence>